<dbReference type="Pfam" id="PF01751">
    <property type="entry name" value="Toprim"/>
    <property type="match status" value="1"/>
</dbReference>
<dbReference type="PANTHER" id="PTHR11390">
    <property type="entry name" value="PROKARYOTIC DNA TOPOISOMERASE"/>
    <property type="match status" value="1"/>
</dbReference>
<feature type="region of interest" description="Disordered" evidence="11">
    <location>
        <begin position="442"/>
        <end position="480"/>
    </location>
</feature>
<dbReference type="InterPro" id="IPR023406">
    <property type="entry name" value="Topo_IA_AS"/>
</dbReference>
<evidence type="ECO:0000313" key="15">
    <source>
        <dbReference type="EnsemblProtists" id="EKX47433"/>
    </source>
</evidence>
<dbReference type="KEGG" id="gtt:GUITHDRAFT_50898"/>
<dbReference type="SMART" id="SM00493">
    <property type="entry name" value="TOPRIM"/>
    <property type="match status" value="1"/>
</dbReference>
<dbReference type="EC" id="5.6.2.1" evidence="4 10"/>
<feature type="non-terminal residue" evidence="14">
    <location>
        <position position="596"/>
    </location>
</feature>
<dbReference type="OrthoDB" id="430051at2759"/>
<dbReference type="SUPFAM" id="SSF56712">
    <property type="entry name" value="Prokaryotic type I DNA topoisomerase"/>
    <property type="match status" value="1"/>
</dbReference>
<dbReference type="PANTHER" id="PTHR11390:SF20">
    <property type="entry name" value="DNA TOPOISOMERASE 3-BETA-1"/>
    <property type="match status" value="1"/>
</dbReference>
<dbReference type="RefSeq" id="XP_005834413.1">
    <property type="nucleotide sequence ID" value="XM_005834356.1"/>
</dbReference>
<dbReference type="PROSITE" id="PS52039">
    <property type="entry name" value="TOPO_IA_2"/>
    <property type="match status" value="1"/>
</dbReference>
<evidence type="ECO:0000256" key="8">
    <source>
        <dbReference type="ARBA" id="ARBA00023125"/>
    </source>
</evidence>
<dbReference type="Gene3D" id="1.10.290.10">
    <property type="entry name" value="Topoisomerase I, domain 4"/>
    <property type="match status" value="1"/>
</dbReference>
<keyword evidence="6" id="KW-0862">Zinc</keyword>
<feature type="region of interest" description="Disordered" evidence="11">
    <location>
        <begin position="383"/>
        <end position="407"/>
    </location>
</feature>
<dbReference type="Pfam" id="PF01131">
    <property type="entry name" value="Topoisom_bac"/>
    <property type="match status" value="1"/>
</dbReference>
<evidence type="ECO:0000256" key="3">
    <source>
        <dbReference type="ARBA" id="ARBA00009446"/>
    </source>
</evidence>
<dbReference type="CDD" id="cd00186">
    <property type="entry name" value="TOP1Ac"/>
    <property type="match status" value="1"/>
</dbReference>
<dbReference type="SMART" id="SM00436">
    <property type="entry name" value="TOP1Bc"/>
    <property type="match status" value="1"/>
</dbReference>
<evidence type="ECO:0000259" key="12">
    <source>
        <dbReference type="PROSITE" id="PS50880"/>
    </source>
</evidence>
<dbReference type="GO" id="GO:0006265">
    <property type="term" value="P:DNA topological change"/>
    <property type="evidence" value="ECO:0007669"/>
    <property type="project" value="InterPro"/>
</dbReference>
<dbReference type="CDD" id="cd03362">
    <property type="entry name" value="TOPRIM_TopoIA_TopoIII"/>
    <property type="match status" value="1"/>
</dbReference>
<dbReference type="PRINTS" id="PR00417">
    <property type="entry name" value="PRTPISMRASEI"/>
</dbReference>
<dbReference type="GO" id="GO:0006310">
    <property type="term" value="P:DNA recombination"/>
    <property type="evidence" value="ECO:0007669"/>
    <property type="project" value="TreeGrafter"/>
</dbReference>
<dbReference type="InterPro" id="IPR006171">
    <property type="entry name" value="TOPRIM_dom"/>
</dbReference>
<dbReference type="PROSITE" id="PS00396">
    <property type="entry name" value="TOPO_IA_1"/>
    <property type="match status" value="1"/>
</dbReference>
<keyword evidence="5" id="KW-0479">Metal-binding</keyword>
<comment type="function">
    <text evidence="10">Introduces a single-strand break via transesterification at a target site in duplex DNA. Releases the supercoiling and torsional tension of DNA introduced during the DNA replication and transcription by transiently cleaving and rejoining one strand of the DNA duplex. The scissile phosphodiester is attacked by the catalytic tyrosine of the enzyme, resulting in the formation of a DNA-(5'-phosphotyrosyl)-enzyme intermediate and the expulsion of a 3'-OH DNA strand.</text>
</comment>
<dbReference type="Gene3D" id="2.70.20.10">
    <property type="entry name" value="Topoisomerase I, domain 3"/>
    <property type="match status" value="1"/>
</dbReference>
<comment type="catalytic activity">
    <reaction evidence="1 10">
        <text>ATP-independent breakage of single-stranded DNA, followed by passage and rejoining.</text>
        <dbReference type="EC" id="5.6.2.1"/>
    </reaction>
</comment>
<evidence type="ECO:0000256" key="7">
    <source>
        <dbReference type="ARBA" id="ARBA00023029"/>
    </source>
</evidence>
<accession>L1JFZ3</accession>
<dbReference type="EMBL" id="JH992990">
    <property type="protein sequence ID" value="EKX47433.1"/>
    <property type="molecule type" value="Genomic_DNA"/>
</dbReference>
<dbReference type="PaxDb" id="55529-EKX47433"/>
<dbReference type="Gene3D" id="1.10.460.10">
    <property type="entry name" value="Topoisomerase I, domain 2"/>
    <property type="match status" value="1"/>
</dbReference>
<name>L1JFZ3_GUITC</name>
<feature type="domain" description="Topo IA-type catalytic" evidence="13">
    <location>
        <begin position="168"/>
        <end position="596"/>
    </location>
</feature>
<reference evidence="15" key="3">
    <citation type="submission" date="2015-06" db="UniProtKB">
        <authorList>
            <consortium name="EnsemblProtists"/>
        </authorList>
    </citation>
    <scope>IDENTIFICATION</scope>
</reference>
<evidence type="ECO:0000256" key="4">
    <source>
        <dbReference type="ARBA" id="ARBA00012891"/>
    </source>
</evidence>
<dbReference type="Proteomes" id="UP000011087">
    <property type="component" value="Unassembled WGS sequence"/>
</dbReference>
<dbReference type="InterPro" id="IPR013824">
    <property type="entry name" value="Topo_IA_cen_sub1"/>
</dbReference>
<keyword evidence="8 10" id="KW-0238">DNA-binding</keyword>
<evidence type="ECO:0000259" key="13">
    <source>
        <dbReference type="PROSITE" id="PS52039"/>
    </source>
</evidence>
<evidence type="ECO:0000256" key="10">
    <source>
        <dbReference type="RuleBase" id="RU362092"/>
    </source>
</evidence>
<proteinExistence type="inferred from homology"/>
<organism evidence="14">
    <name type="scientific">Guillardia theta (strain CCMP2712)</name>
    <name type="common">Cryptophyte</name>
    <dbReference type="NCBI Taxonomy" id="905079"/>
    <lineage>
        <taxon>Eukaryota</taxon>
        <taxon>Cryptophyceae</taxon>
        <taxon>Pyrenomonadales</taxon>
        <taxon>Geminigeraceae</taxon>
        <taxon>Guillardia</taxon>
    </lineage>
</organism>
<evidence type="ECO:0000256" key="1">
    <source>
        <dbReference type="ARBA" id="ARBA00000213"/>
    </source>
</evidence>
<dbReference type="GO" id="GO:0003917">
    <property type="term" value="F:DNA topoisomerase type I (single strand cut, ATP-independent) activity"/>
    <property type="evidence" value="ECO:0007669"/>
    <property type="project" value="UniProtKB-EC"/>
</dbReference>
<dbReference type="GO" id="GO:0046872">
    <property type="term" value="F:metal ion binding"/>
    <property type="evidence" value="ECO:0007669"/>
    <property type="project" value="UniProtKB-KW"/>
</dbReference>
<sequence>VLCIAEKPSVANTVATILSNGRKRSRSNPAGHAPMCRIHDFFYHFQPARRKSLISFTSVIGHVEAMEFDEDTGSDPRNLFGARVKKVFETSVEEEEVDRHLLSLAEGRQYLFLWLDCDREGENICFEILRLFRSRGYFLSDDVVFRARFSALSSDSLKRSFSSPGKPNEEEAMAVDARQEMDLKVGVTFTRLLTRRFLEGARRKFNDSKLKLLSFGPCQTPTLFFCVRRDEEIRRFVPRKFWRIEVEVEVLVGGSRSRTLDLKWMRGSTFDRNQALLALRSCQQTSHARLVRVEKKERSLDPPLPLNTVALLQLASLRLGFSPAKTMAIAERLYTRGYISYPRTETSRFPPSFDPSDLLRPLVDGSQLGRFVEKMLEEGCVSVPSRGVDRGDHPPITPMKSGSMGSLGREERRLWELVASNTVASLMPTFRFLERRGIFKLGGAEDGDEEGKGRTQGAGRGRGRGRGQGKEEQEGESVPVRSVRVVEEETSAPEPLKEAELVQLMDKHGIGTDASISSHIANILARRYVQVRLGVRHLKPTELGLAMIAGLREVDESLVQPRLRAAMEEQVSLIAQGAARKEEVVDVNLALFLEKF</sequence>
<dbReference type="GO" id="GO:0005634">
    <property type="term" value="C:nucleus"/>
    <property type="evidence" value="ECO:0007669"/>
    <property type="project" value="TreeGrafter"/>
</dbReference>
<feature type="domain" description="Toprim" evidence="12">
    <location>
        <begin position="1"/>
        <end position="153"/>
    </location>
</feature>
<feature type="non-terminal residue" evidence="14">
    <location>
        <position position="1"/>
    </location>
</feature>
<keyword evidence="7 10" id="KW-0799">Topoisomerase</keyword>
<dbReference type="InterPro" id="IPR013826">
    <property type="entry name" value="Topo_IA_cen_sub3"/>
</dbReference>
<evidence type="ECO:0000256" key="5">
    <source>
        <dbReference type="ARBA" id="ARBA00022723"/>
    </source>
</evidence>
<dbReference type="InterPro" id="IPR000380">
    <property type="entry name" value="Topo_IA"/>
</dbReference>
<dbReference type="InterPro" id="IPR034144">
    <property type="entry name" value="TOPRIM_TopoIII"/>
</dbReference>
<keyword evidence="9 10" id="KW-0413">Isomerase</keyword>
<evidence type="ECO:0000256" key="6">
    <source>
        <dbReference type="ARBA" id="ARBA00022833"/>
    </source>
</evidence>
<dbReference type="GO" id="GO:0003677">
    <property type="term" value="F:DNA binding"/>
    <property type="evidence" value="ECO:0007669"/>
    <property type="project" value="UniProtKB-KW"/>
</dbReference>
<comment type="cofactor">
    <cofactor evidence="2">
        <name>Mg(2+)</name>
        <dbReference type="ChEBI" id="CHEBI:18420"/>
    </cofactor>
</comment>
<dbReference type="GO" id="GO:0006281">
    <property type="term" value="P:DNA repair"/>
    <property type="evidence" value="ECO:0007669"/>
    <property type="project" value="TreeGrafter"/>
</dbReference>
<reference evidence="14 16" key="1">
    <citation type="journal article" date="2012" name="Nature">
        <title>Algal genomes reveal evolutionary mosaicism and the fate of nucleomorphs.</title>
        <authorList>
            <consortium name="DOE Joint Genome Institute"/>
            <person name="Curtis B.A."/>
            <person name="Tanifuji G."/>
            <person name="Burki F."/>
            <person name="Gruber A."/>
            <person name="Irimia M."/>
            <person name="Maruyama S."/>
            <person name="Arias M.C."/>
            <person name="Ball S.G."/>
            <person name="Gile G.H."/>
            <person name="Hirakawa Y."/>
            <person name="Hopkins J.F."/>
            <person name="Kuo A."/>
            <person name="Rensing S.A."/>
            <person name="Schmutz J."/>
            <person name="Symeonidi A."/>
            <person name="Elias M."/>
            <person name="Eveleigh R.J."/>
            <person name="Herman E.K."/>
            <person name="Klute M.J."/>
            <person name="Nakayama T."/>
            <person name="Obornik M."/>
            <person name="Reyes-Prieto A."/>
            <person name="Armbrust E.V."/>
            <person name="Aves S.J."/>
            <person name="Beiko R.G."/>
            <person name="Coutinho P."/>
            <person name="Dacks J.B."/>
            <person name="Durnford D.G."/>
            <person name="Fast N.M."/>
            <person name="Green B.R."/>
            <person name="Grisdale C.J."/>
            <person name="Hempel F."/>
            <person name="Henrissat B."/>
            <person name="Hoppner M.P."/>
            <person name="Ishida K."/>
            <person name="Kim E."/>
            <person name="Koreny L."/>
            <person name="Kroth P.G."/>
            <person name="Liu Y."/>
            <person name="Malik S.B."/>
            <person name="Maier U.G."/>
            <person name="McRose D."/>
            <person name="Mock T."/>
            <person name="Neilson J.A."/>
            <person name="Onodera N.T."/>
            <person name="Poole A.M."/>
            <person name="Pritham E.J."/>
            <person name="Richards T.A."/>
            <person name="Rocap G."/>
            <person name="Roy S.W."/>
            <person name="Sarai C."/>
            <person name="Schaack S."/>
            <person name="Shirato S."/>
            <person name="Slamovits C.H."/>
            <person name="Spencer D.F."/>
            <person name="Suzuki S."/>
            <person name="Worden A.Z."/>
            <person name="Zauner S."/>
            <person name="Barry K."/>
            <person name="Bell C."/>
            <person name="Bharti A.K."/>
            <person name="Crow J.A."/>
            <person name="Grimwood J."/>
            <person name="Kramer R."/>
            <person name="Lindquist E."/>
            <person name="Lucas S."/>
            <person name="Salamov A."/>
            <person name="McFadden G.I."/>
            <person name="Lane C.E."/>
            <person name="Keeling P.J."/>
            <person name="Gray M.W."/>
            <person name="Grigoriev I.V."/>
            <person name="Archibald J.M."/>
        </authorList>
    </citation>
    <scope>NUCLEOTIDE SEQUENCE</scope>
    <source>
        <strain evidence="14 16">CCMP2712</strain>
    </source>
</reference>
<dbReference type="InterPro" id="IPR013497">
    <property type="entry name" value="Topo_IA_cen"/>
</dbReference>
<evidence type="ECO:0000256" key="9">
    <source>
        <dbReference type="ARBA" id="ARBA00023235"/>
    </source>
</evidence>
<evidence type="ECO:0000313" key="14">
    <source>
        <dbReference type="EMBL" id="EKX47433.1"/>
    </source>
</evidence>
<dbReference type="SMART" id="SM00437">
    <property type="entry name" value="TOP1Ac"/>
    <property type="match status" value="1"/>
</dbReference>
<evidence type="ECO:0000313" key="16">
    <source>
        <dbReference type="Proteomes" id="UP000011087"/>
    </source>
</evidence>
<evidence type="ECO:0000256" key="11">
    <source>
        <dbReference type="SAM" id="MobiDB-lite"/>
    </source>
</evidence>
<dbReference type="STRING" id="905079.L1JFZ3"/>
<dbReference type="Gene3D" id="3.40.50.140">
    <property type="match status" value="1"/>
</dbReference>
<protein>
    <recommendedName>
        <fullName evidence="4 10">DNA topoisomerase</fullName>
        <ecNumber evidence="4 10">5.6.2.1</ecNumber>
    </recommendedName>
</protein>
<dbReference type="HOGENOM" id="CLU_002929_1_0_1"/>
<dbReference type="eggNOG" id="KOG1957">
    <property type="taxonomic scope" value="Eukaryota"/>
</dbReference>
<dbReference type="OMA" id="VEHCRYR"/>
<evidence type="ECO:0000256" key="2">
    <source>
        <dbReference type="ARBA" id="ARBA00001946"/>
    </source>
</evidence>
<dbReference type="FunFam" id="1.10.290.10:FF:000003">
    <property type="entry name" value="DNA topoisomerase"/>
    <property type="match status" value="1"/>
</dbReference>
<dbReference type="EnsemblProtists" id="EKX47433">
    <property type="protein sequence ID" value="EKX47433"/>
    <property type="gene ID" value="GUITHDRAFT_50898"/>
</dbReference>
<dbReference type="InterPro" id="IPR023405">
    <property type="entry name" value="Topo_IA_core_domain"/>
</dbReference>
<dbReference type="InterPro" id="IPR013825">
    <property type="entry name" value="Topo_IA_cen_sub2"/>
</dbReference>
<comment type="similarity">
    <text evidence="3 10">Belongs to the type IA topoisomerase family.</text>
</comment>
<dbReference type="AlphaFoldDB" id="L1JFZ3"/>
<gene>
    <name evidence="14" type="ORF">GUITHDRAFT_50898</name>
</gene>
<dbReference type="GeneID" id="17304096"/>
<keyword evidence="16" id="KW-1185">Reference proteome</keyword>
<dbReference type="PROSITE" id="PS50880">
    <property type="entry name" value="TOPRIM"/>
    <property type="match status" value="1"/>
</dbReference>
<reference evidence="16" key="2">
    <citation type="submission" date="2012-11" db="EMBL/GenBank/DDBJ databases">
        <authorList>
            <person name="Kuo A."/>
            <person name="Curtis B.A."/>
            <person name="Tanifuji G."/>
            <person name="Burki F."/>
            <person name="Gruber A."/>
            <person name="Irimia M."/>
            <person name="Maruyama S."/>
            <person name="Arias M.C."/>
            <person name="Ball S.G."/>
            <person name="Gile G.H."/>
            <person name="Hirakawa Y."/>
            <person name="Hopkins J.F."/>
            <person name="Rensing S.A."/>
            <person name="Schmutz J."/>
            <person name="Symeonidi A."/>
            <person name="Elias M."/>
            <person name="Eveleigh R.J."/>
            <person name="Herman E.K."/>
            <person name="Klute M.J."/>
            <person name="Nakayama T."/>
            <person name="Obornik M."/>
            <person name="Reyes-Prieto A."/>
            <person name="Armbrust E.V."/>
            <person name="Aves S.J."/>
            <person name="Beiko R.G."/>
            <person name="Coutinho P."/>
            <person name="Dacks J.B."/>
            <person name="Durnford D.G."/>
            <person name="Fast N.M."/>
            <person name="Green B.R."/>
            <person name="Grisdale C."/>
            <person name="Hempe F."/>
            <person name="Henrissat B."/>
            <person name="Hoppner M.P."/>
            <person name="Ishida K.-I."/>
            <person name="Kim E."/>
            <person name="Koreny L."/>
            <person name="Kroth P.G."/>
            <person name="Liu Y."/>
            <person name="Malik S.-B."/>
            <person name="Maier U.G."/>
            <person name="McRose D."/>
            <person name="Mock T."/>
            <person name="Neilson J.A."/>
            <person name="Onodera N.T."/>
            <person name="Poole A.M."/>
            <person name="Pritham E.J."/>
            <person name="Richards T.A."/>
            <person name="Rocap G."/>
            <person name="Roy S.W."/>
            <person name="Sarai C."/>
            <person name="Schaack S."/>
            <person name="Shirato S."/>
            <person name="Slamovits C.H."/>
            <person name="Spencer D.F."/>
            <person name="Suzuki S."/>
            <person name="Worden A.Z."/>
            <person name="Zauner S."/>
            <person name="Barry K."/>
            <person name="Bell C."/>
            <person name="Bharti A.K."/>
            <person name="Crow J.A."/>
            <person name="Grimwood J."/>
            <person name="Kramer R."/>
            <person name="Lindquist E."/>
            <person name="Lucas S."/>
            <person name="Salamov A."/>
            <person name="McFadden G.I."/>
            <person name="Lane C.E."/>
            <person name="Keeling P.J."/>
            <person name="Gray M.W."/>
            <person name="Grigoriev I.V."/>
            <person name="Archibald J.M."/>
        </authorList>
    </citation>
    <scope>NUCLEOTIDE SEQUENCE</scope>
    <source>
        <strain evidence="16">CCMP2712</strain>
    </source>
</reference>
<dbReference type="InterPro" id="IPR003601">
    <property type="entry name" value="Topo_IA_2"/>
</dbReference>
<dbReference type="InterPro" id="IPR003602">
    <property type="entry name" value="Topo_IA_DNA-bd_dom"/>
</dbReference>